<evidence type="ECO:0000313" key="10">
    <source>
        <dbReference type="Proteomes" id="UP000034883"/>
    </source>
</evidence>
<dbReference type="UniPathway" id="UPA00219"/>
<sequence>MSGMEKRSAAPIGVFDSGLGGLTVVRAIAEALPGEELVYLGDTARVPYGTRSAHTVIRYARGCGTLLAKHGIKMLVVACNTVSAVALDHLRVELDMPVLGVIEPGARAAVRASKSGRIGVIATAGTVGSGAYPRAVASFETRAEVKQLPAPLLVPLAEEGWLDGEVPTLVVRRYLEDLMRGDLQIDALVLGCTHYPLLSGVIREEAARVAGREIAVVDSGVAAAGELDETLRARGLLREGASGGLKLMVTDRPGRFAEVAARFLGRDLDGLEVEQVDL</sequence>
<name>A0A0F6W9S3_9BACT</name>
<keyword evidence="5 8" id="KW-0413">Isomerase</keyword>
<dbReference type="STRING" id="927083.DB32_008185"/>
<dbReference type="AlphaFoldDB" id="A0A0F6W9S3"/>
<dbReference type="KEGG" id="samy:DB32_008185"/>
<feature type="active site" description="Proton donor/acceptor" evidence="8">
    <location>
        <position position="79"/>
    </location>
</feature>
<keyword evidence="3 8" id="KW-0133">Cell shape</keyword>
<comment type="pathway">
    <text evidence="8">Cell wall biogenesis; peptidoglycan biosynthesis.</text>
</comment>
<evidence type="ECO:0000256" key="5">
    <source>
        <dbReference type="ARBA" id="ARBA00023235"/>
    </source>
</evidence>
<comment type="similarity">
    <text evidence="8">Belongs to the aspartate/glutamate racemases family.</text>
</comment>
<dbReference type="NCBIfam" id="TIGR00067">
    <property type="entry name" value="glut_race"/>
    <property type="match status" value="1"/>
</dbReference>
<accession>A0A0F6W9S3</accession>
<dbReference type="FunFam" id="3.40.50.1860:FF:000002">
    <property type="entry name" value="Glutamate racemase"/>
    <property type="match status" value="1"/>
</dbReference>
<feature type="active site" description="Proton donor/acceptor" evidence="8">
    <location>
        <position position="192"/>
    </location>
</feature>
<dbReference type="PANTHER" id="PTHR21198">
    <property type="entry name" value="GLUTAMATE RACEMASE"/>
    <property type="match status" value="1"/>
</dbReference>
<dbReference type="GO" id="GO:0008881">
    <property type="term" value="F:glutamate racemase activity"/>
    <property type="evidence" value="ECO:0007669"/>
    <property type="project" value="UniProtKB-UniRule"/>
</dbReference>
<keyword evidence="10" id="KW-1185">Reference proteome</keyword>
<dbReference type="EC" id="5.1.1.3" evidence="2 8"/>
<reference evidence="9 10" key="1">
    <citation type="submission" date="2015-03" db="EMBL/GenBank/DDBJ databases">
        <title>Genome assembly of Sandaracinus amylolyticus DSM 53668.</title>
        <authorList>
            <person name="Sharma G."/>
            <person name="Subramanian S."/>
        </authorList>
    </citation>
    <scope>NUCLEOTIDE SEQUENCE [LARGE SCALE GENOMIC DNA]</scope>
    <source>
        <strain evidence="9 10">DSM 53668</strain>
    </source>
</reference>
<dbReference type="PROSITE" id="PS00924">
    <property type="entry name" value="ASP_GLU_RACEMASE_2"/>
    <property type="match status" value="1"/>
</dbReference>
<gene>
    <name evidence="8" type="primary">murI</name>
    <name evidence="9" type="ORF">DB32_008185</name>
</gene>
<feature type="binding site" evidence="8">
    <location>
        <begin position="193"/>
        <end position="194"/>
    </location>
    <ligand>
        <name>substrate</name>
    </ligand>
</feature>
<dbReference type="Pfam" id="PF01177">
    <property type="entry name" value="Asp_Glu_race"/>
    <property type="match status" value="1"/>
</dbReference>
<keyword evidence="6 8" id="KW-0961">Cell wall biogenesis/degradation</keyword>
<dbReference type="Proteomes" id="UP000034883">
    <property type="component" value="Chromosome"/>
</dbReference>
<protein>
    <recommendedName>
        <fullName evidence="7 8">Glutamate racemase</fullName>
        <ecNumber evidence="2 8">5.1.1.3</ecNumber>
    </recommendedName>
</protein>
<feature type="binding site" evidence="8">
    <location>
        <begin position="16"/>
        <end position="17"/>
    </location>
    <ligand>
        <name>substrate</name>
    </ligand>
</feature>
<evidence type="ECO:0000256" key="4">
    <source>
        <dbReference type="ARBA" id="ARBA00022984"/>
    </source>
</evidence>
<comment type="catalytic activity">
    <reaction evidence="1 8">
        <text>L-glutamate = D-glutamate</text>
        <dbReference type="Rhea" id="RHEA:12813"/>
        <dbReference type="ChEBI" id="CHEBI:29985"/>
        <dbReference type="ChEBI" id="CHEBI:29986"/>
        <dbReference type="EC" id="5.1.1.3"/>
    </reaction>
</comment>
<dbReference type="SUPFAM" id="SSF53681">
    <property type="entry name" value="Aspartate/glutamate racemase"/>
    <property type="match status" value="2"/>
</dbReference>
<dbReference type="PANTHER" id="PTHR21198:SF2">
    <property type="entry name" value="GLUTAMATE RACEMASE"/>
    <property type="match status" value="1"/>
</dbReference>
<keyword evidence="4 8" id="KW-0573">Peptidoglycan synthesis</keyword>
<comment type="function">
    <text evidence="8">Provides the (R)-glutamate required for cell wall biosynthesis.</text>
</comment>
<dbReference type="GO" id="GO:0008360">
    <property type="term" value="P:regulation of cell shape"/>
    <property type="evidence" value="ECO:0007669"/>
    <property type="project" value="UniProtKB-KW"/>
</dbReference>
<dbReference type="EMBL" id="CP011125">
    <property type="protein sequence ID" value="AKF11036.1"/>
    <property type="molecule type" value="Genomic_DNA"/>
</dbReference>
<dbReference type="Gene3D" id="3.40.50.1860">
    <property type="match status" value="2"/>
</dbReference>
<dbReference type="InterPro" id="IPR015942">
    <property type="entry name" value="Asp/Glu/hydantoin_racemase"/>
</dbReference>
<feature type="binding site" evidence="8">
    <location>
        <begin position="80"/>
        <end position="81"/>
    </location>
    <ligand>
        <name>substrate</name>
    </ligand>
</feature>
<evidence type="ECO:0000256" key="7">
    <source>
        <dbReference type="ARBA" id="ARBA00070053"/>
    </source>
</evidence>
<evidence type="ECO:0000256" key="8">
    <source>
        <dbReference type="HAMAP-Rule" id="MF_00258"/>
    </source>
</evidence>
<feature type="binding site" evidence="8">
    <location>
        <begin position="48"/>
        <end position="49"/>
    </location>
    <ligand>
        <name>substrate</name>
    </ligand>
</feature>
<dbReference type="InterPro" id="IPR001920">
    <property type="entry name" value="Asp/Glu_race"/>
</dbReference>
<evidence type="ECO:0000313" key="9">
    <source>
        <dbReference type="EMBL" id="AKF11036.1"/>
    </source>
</evidence>
<dbReference type="GO" id="GO:0071555">
    <property type="term" value="P:cell wall organization"/>
    <property type="evidence" value="ECO:0007669"/>
    <property type="project" value="UniProtKB-KW"/>
</dbReference>
<organism evidence="9 10">
    <name type="scientific">Sandaracinus amylolyticus</name>
    <dbReference type="NCBI Taxonomy" id="927083"/>
    <lineage>
        <taxon>Bacteria</taxon>
        <taxon>Pseudomonadati</taxon>
        <taxon>Myxococcota</taxon>
        <taxon>Polyangia</taxon>
        <taxon>Polyangiales</taxon>
        <taxon>Sandaracinaceae</taxon>
        <taxon>Sandaracinus</taxon>
    </lineage>
</organism>
<dbReference type="InterPro" id="IPR004391">
    <property type="entry name" value="Glu_race"/>
</dbReference>
<dbReference type="GO" id="GO:0009252">
    <property type="term" value="P:peptidoglycan biosynthetic process"/>
    <property type="evidence" value="ECO:0007669"/>
    <property type="project" value="UniProtKB-UniRule"/>
</dbReference>
<dbReference type="InterPro" id="IPR033134">
    <property type="entry name" value="Asp/Glu_racemase_AS_2"/>
</dbReference>
<dbReference type="HAMAP" id="MF_00258">
    <property type="entry name" value="Glu_racemase"/>
    <property type="match status" value="1"/>
</dbReference>
<evidence type="ECO:0000256" key="1">
    <source>
        <dbReference type="ARBA" id="ARBA00001602"/>
    </source>
</evidence>
<evidence type="ECO:0000256" key="6">
    <source>
        <dbReference type="ARBA" id="ARBA00023316"/>
    </source>
</evidence>
<proteinExistence type="inferred from homology"/>
<evidence type="ECO:0000256" key="3">
    <source>
        <dbReference type="ARBA" id="ARBA00022960"/>
    </source>
</evidence>
<evidence type="ECO:0000256" key="2">
    <source>
        <dbReference type="ARBA" id="ARBA00013090"/>
    </source>
</evidence>